<evidence type="ECO:0000313" key="5">
    <source>
        <dbReference type="Proteomes" id="UP001162483"/>
    </source>
</evidence>
<dbReference type="Pfam" id="PF00041">
    <property type="entry name" value="fn3"/>
    <property type="match status" value="1"/>
</dbReference>
<dbReference type="Gene3D" id="2.60.40.10">
    <property type="entry name" value="Immunoglobulins"/>
    <property type="match status" value="2"/>
</dbReference>
<name>A0ABN9C9W5_9NEOB</name>
<feature type="compositionally biased region" description="Basic and acidic residues" evidence="2">
    <location>
        <begin position="148"/>
        <end position="162"/>
    </location>
</feature>
<dbReference type="EMBL" id="CATNWA010008786">
    <property type="protein sequence ID" value="CAI9556838.1"/>
    <property type="molecule type" value="Genomic_DNA"/>
</dbReference>
<evidence type="ECO:0000313" key="4">
    <source>
        <dbReference type="EMBL" id="CAI9556838.1"/>
    </source>
</evidence>
<dbReference type="InterPro" id="IPR013098">
    <property type="entry name" value="Ig_I-set"/>
</dbReference>
<dbReference type="InterPro" id="IPR036179">
    <property type="entry name" value="Ig-like_dom_sf"/>
</dbReference>
<dbReference type="PANTHER" id="PTHR14340">
    <property type="entry name" value="MICROFIBRIL-ASSOCIATED GLYCOPROTEIN 3"/>
    <property type="match status" value="1"/>
</dbReference>
<dbReference type="InterPro" id="IPR003961">
    <property type="entry name" value="FN3_dom"/>
</dbReference>
<feature type="non-terminal residue" evidence="4">
    <location>
        <position position="1"/>
    </location>
</feature>
<gene>
    <name evidence="4" type="ORF">SPARVUS_LOCUS4591824</name>
</gene>
<dbReference type="PRINTS" id="PR00014">
    <property type="entry name" value="FNTYPEIII"/>
</dbReference>
<organism evidence="4 5">
    <name type="scientific">Staurois parvus</name>
    <dbReference type="NCBI Taxonomy" id="386267"/>
    <lineage>
        <taxon>Eukaryota</taxon>
        <taxon>Metazoa</taxon>
        <taxon>Chordata</taxon>
        <taxon>Craniata</taxon>
        <taxon>Vertebrata</taxon>
        <taxon>Euteleostomi</taxon>
        <taxon>Amphibia</taxon>
        <taxon>Batrachia</taxon>
        <taxon>Anura</taxon>
        <taxon>Neobatrachia</taxon>
        <taxon>Ranoidea</taxon>
        <taxon>Ranidae</taxon>
        <taxon>Staurois</taxon>
    </lineage>
</organism>
<evidence type="ECO:0000256" key="2">
    <source>
        <dbReference type="SAM" id="MobiDB-lite"/>
    </source>
</evidence>
<proteinExistence type="predicted"/>
<protein>
    <recommendedName>
        <fullName evidence="3">Fibronectin type-III domain-containing protein</fullName>
    </recommendedName>
</protein>
<feature type="region of interest" description="Disordered" evidence="2">
    <location>
        <begin position="148"/>
        <end position="168"/>
    </location>
</feature>
<comment type="caution">
    <text evidence="4">The sequence shown here is derived from an EMBL/GenBank/DDBJ whole genome shotgun (WGS) entry which is preliminary data.</text>
</comment>
<sequence>IKIADRVSAKSDYTSATLDVSNVVHGDAGVYTITLENKIGSTTGSINVKVIGLPGQCKEIKADDVTKNSCKVSWEPPEYDGGTPILHYVLERREAGRRTYTPVMSGENKLTWNVKDLIPNGEYYFRVKAVNKIGGGEYLELRNPIIAEDAKQRPDPPVDVDTHNPTSK</sequence>
<accession>A0ABN9C9W5</accession>
<dbReference type="Proteomes" id="UP001162483">
    <property type="component" value="Unassembled WGS sequence"/>
</dbReference>
<dbReference type="PROSITE" id="PS50853">
    <property type="entry name" value="FN3"/>
    <property type="match status" value="1"/>
</dbReference>
<reference evidence="4" key="1">
    <citation type="submission" date="2023-05" db="EMBL/GenBank/DDBJ databases">
        <authorList>
            <person name="Stuckert A."/>
        </authorList>
    </citation>
    <scope>NUCLEOTIDE SEQUENCE</scope>
</reference>
<evidence type="ECO:0000259" key="3">
    <source>
        <dbReference type="PROSITE" id="PS50853"/>
    </source>
</evidence>
<feature type="non-terminal residue" evidence="4">
    <location>
        <position position="168"/>
    </location>
</feature>
<evidence type="ECO:0000256" key="1">
    <source>
        <dbReference type="ARBA" id="ARBA00023319"/>
    </source>
</evidence>
<keyword evidence="1" id="KW-0393">Immunoglobulin domain</keyword>
<keyword evidence="5" id="KW-1185">Reference proteome</keyword>
<dbReference type="Pfam" id="PF07679">
    <property type="entry name" value="I-set"/>
    <property type="match status" value="1"/>
</dbReference>
<feature type="domain" description="Fibronectin type-III" evidence="3">
    <location>
        <begin position="56"/>
        <end position="150"/>
    </location>
</feature>
<dbReference type="PANTHER" id="PTHR14340:SF9">
    <property type="entry name" value="FIBRONECTIN TYPE-III DOMAIN-CONTAINING PROTEIN"/>
    <property type="match status" value="1"/>
</dbReference>
<dbReference type="SUPFAM" id="SSF48726">
    <property type="entry name" value="Immunoglobulin"/>
    <property type="match status" value="1"/>
</dbReference>
<dbReference type="SUPFAM" id="SSF49265">
    <property type="entry name" value="Fibronectin type III"/>
    <property type="match status" value="1"/>
</dbReference>
<dbReference type="CDD" id="cd00063">
    <property type="entry name" value="FN3"/>
    <property type="match status" value="1"/>
</dbReference>
<dbReference type="InterPro" id="IPR036116">
    <property type="entry name" value="FN3_sf"/>
</dbReference>
<dbReference type="SMART" id="SM00060">
    <property type="entry name" value="FN3"/>
    <property type="match status" value="1"/>
</dbReference>
<dbReference type="InterPro" id="IPR013783">
    <property type="entry name" value="Ig-like_fold"/>
</dbReference>